<keyword evidence="1" id="KW-1133">Transmembrane helix</keyword>
<keyword evidence="1" id="KW-0472">Membrane</keyword>
<name>A0A8J3NXN3_9ACTN</name>
<dbReference type="AlphaFoldDB" id="A0A8J3NXN3"/>
<accession>A0A8J3NXN3</accession>
<proteinExistence type="predicted"/>
<feature type="transmembrane region" description="Helical" evidence="1">
    <location>
        <begin position="32"/>
        <end position="58"/>
    </location>
</feature>
<dbReference type="RefSeq" id="WP_120319477.1">
    <property type="nucleotide sequence ID" value="NZ_BONH01000005.1"/>
</dbReference>
<gene>
    <name evidence="2" type="ORF">Cci01nite_16010</name>
</gene>
<evidence type="ECO:0000256" key="1">
    <source>
        <dbReference type="SAM" id="Phobius"/>
    </source>
</evidence>
<protein>
    <submittedName>
        <fullName evidence="2">Uncharacterized protein</fullName>
    </submittedName>
</protein>
<evidence type="ECO:0000313" key="2">
    <source>
        <dbReference type="EMBL" id="GIF96507.1"/>
    </source>
</evidence>
<dbReference type="Proteomes" id="UP000659904">
    <property type="component" value="Unassembled WGS sequence"/>
</dbReference>
<evidence type="ECO:0000313" key="3">
    <source>
        <dbReference type="Proteomes" id="UP000659904"/>
    </source>
</evidence>
<comment type="caution">
    <text evidence="2">The sequence shown here is derived from an EMBL/GenBank/DDBJ whole genome shotgun (WGS) entry which is preliminary data.</text>
</comment>
<feature type="transmembrane region" description="Helical" evidence="1">
    <location>
        <begin position="105"/>
        <end position="127"/>
    </location>
</feature>
<dbReference type="EMBL" id="BONH01000005">
    <property type="protein sequence ID" value="GIF96507.1"/>
    <property type="molecule type" value="Genomic_DNA"/>
</dbReference>
<feature type="transmembrane region" description="Helical" evidence="1">
    <location>
        <begin position="79"/>
        <end position="99"/>
    </location>
</feature>
<reference evidence="2 3" key="1">
    <citation type="submission" date="2021-01" db="EMBL/GenBank/DDBJ databases">
        <title>Whole genome shotgun sequence of Catellatospora citrea NBRC 14495.</title>
        <authorList>
            <person name="Komaki H."/>
            <person name="Tamura T."/>
        </authorList>
    </citation>
    <scope>NUCLEOTIDE SEQUENCE [LARGE SCALE GENOMIC DNA]</scope>
    <source>
        <strain evidence="2 3">NBRC 14495</strain>
    </source>
</reference>
<organism evidence="2 3">
    <name type="scientific">Catellatospora citrea</name>
    <dbReference type="NCBI Taxonomy" id="53366"/>
    <lineage>
        <taxon>Bacteria</taxon>
        <taxon>Bacillati</taxon>
        <taxon>Actinomycetota</taxon>
        <taxon>Actinomycetes</taxon>
        <taxon>Micromonosporales</taxon>
        <taxon>Micromonosporaceae</taxon>
        <taxon>Catellatospora</taxon>
    </lineage>
</organism>
<keyword evidence="1" id="KW-0812">Transmembrane</keyword>
<feature type="transmembrane region" description="Helical" evidence="1">
    <location>
        <begin position="148"/>
        <end position="167"/>
    </location>
</feature>
<keyword evidence="3" id="KW-1185">Reference proteome</keyword>
<sequence length="250" mass="26625">MRKLIAGSLAGFGLSLLMVLDTLLPGGPRLPLAAAVVLFALVFVCFIGVMRAVGGSYFGHLPMSRVWPLVRVLPPAVKAAGAVLLAATIVNYATAAVGVTDEADFQRAFAGILSWLSAGAAILAYGVMRMERMPAEARPAESAVAGRWWKFGSLALGAAMIAFWVLIPRVSDERATHELLQTRYQGSGWVSHLVAADTSHGTFFVYLDSADPVVFGEACDSLRPYGDELGRPADLYLFDGVHQPSRIGSC</sequence>